<keyword evidence="6" id="KW-1185">Reference proteome</keyword>
<dbReference type="RefSeq" id="WP_307231145.1">
    <property type="nucleotide sequence ID" value="NZ_JAUSTT010000020.1"/>
</dbReference>
<organism evidence="5 6">
    <name type="scientific">Bacillus chungangensis</name>
    <dbReference type="NCBI Taxonomy" id="587633"/>
    <lineage>
        <taxon>Bacteria</taxon>
        <taxon>Bacillati</taxon>
        <taxon>Bacillota</taxon>
        <taxon>Bacilli</taxon>
        <taxon>Bacillales</taxon>
        <taxon>Bacillaceae</taxon>
        <taxon>Bacillus</taxon>
    </lineage>
</organism>
<evidence type="ECO:0000259" key="3">
    <source>
        <dbReference type="PROSITE" id="PS01031"/>
    </source>
</evidence>
<reference evidence="5 6" key="1">
    <citation type="submission" date="2023-07" db="EMBL/GenBank/DDBJ databases">
        <title>Genomic Encyclopedia of Type Strains, Phase IV (KMG-IV): sequencing the most valuable type-strain genomes for metagenomic binning, comparative biology and taxonomic classification.</title>
        <authorList>
            <person name="Goeker M."/>
        </authorList>
    </citation>
    <scope>NUCLEOTIDE SEQUENCE [LARGE SCALE GENOMIC DNA]</scope>
    <source>
        <strain evidence="5 6">DSM 23837</strain>
    </source>
</reference>
<dbReference type="EMBL" id="JAUSTT010000020">
    <property type="protein sequence ID" value="MDQ0177284.1"/>
    <property type="molecule type" value="Genomic_DNA"/>
</dbReference>
<evidence type="ECO:0000256" key="2">
    <source>
        <dbReference type="RuleBase" id="RU003616"/>
    </source>
</evidence>
<dbReference type="InterPro" id="IPR002068">
    <property type="entry name" value="A-crystallin/Hsp20_dom"/>
</dbReference>
<name>A0ABT9WVN2_9BACI</name>
<dbReference type="InterPro" id="IPR031107">
    <property type="entry name" value="Small_HSP"/>
</dbReference>
<dbReference type="InterPro" id="IPR007052">
    <property type="entry name" value="CS_dom"/>
</dbReference>
<dbReference type="Pfam" id="PF00011">
    <property type="entry name" value="HSP20"/>
    <property type="match status" value="1"/>
</dbReference>
<dbReference type="PROSITE" id="PS51203">
    <property type="entry name" value="CS"/>
    <property type="match status" value="1"/>
</dbReference>
<proteinExistence type="inferred from homology"/>
<gene>
    <name evidence="5" type="ORF">J2S08_003163</name>
</gene>
<protein>
    <submittedName>
        <fullName evidence="5">HSP20 family protein</fullName>
    </submittedName>
</protein>
<evidence type="ECO:0000256" key="1">
    <source>
        <dbReference type="PROSITE-ProRule" id="PRU00285"/>
    </source>
</evidence>
<accession>A0ABT9WVN2</accession>
<evidence type="ECO:0000313" key="5">
    <source>
        <dbReference type="EMBL" id="MDQ0177284.1"/>
    </source>
</evidence>
<dbReference type="SUPFAM" id="SSF49764">
    <property type="entry name" value="HSP20-like chaperones"/>
    <property type="match status" value="1"/>
</dbReference>
<comment type="similarity">
    <text evidence="1 2">Belongs to the small heat shock protein (HSP20) family.</text>
</comment>
<feature type="domain" description="SHSP" evidence="3">
    <location>
        <begin position="33"/>
        <end position="146"/>
    </location>
</feature>
<dbReference type="CDD" id="cd06464">
    <property type="entry name" value="ACD_sHsps-like"/>
    <property type="match status" value="1"/>
</dbReference>
<evidence type="ECO:0000259" key="4">
    <source>
        <dbReference type="PROSITE" id="PS51203"/>
    </source>
</evidence>
<dbReference type="Gene3D" id="2.60.40.790">
    <property type="match status" value="1"/>
</dbReference>
<dbReference type="PROSITE" id="PS01031">
    <property type="entry name" value="SHSP"/>
    <property type="match status" value="1"/>
</dbReference>
<dbReference type="Proteomes" id="UP001223586">
    <property type="component" value="Unassembled WGS sequence"/>
</dbReference>
<sequence>MPLMPYEPFRYLDQFRREFDRFFSDLPENVSAIGERFGGPRVDVHETEDAVIVTCDIPGLEKKEDVKIEIEPNLLMLSGTIQHTRDVKQEQMHRQERMVGHFKRTVSLPTSVSSEGVKATYKNGVLEIHMPKRMNEQRKAIDIEFH</sequence>
<feature type="domain" description="CS" evidence="4">
    <location>
        <begin position="37"/>
        <end position="142"/>
    </location>
</feature>
<dbReference type="InterPro" id="IPR008978">
    <property type="entry name" value="HSP20-like_chaperone"/>
</dbReference>
<evidence type="ECO:0000313" key="6">
    <source>
        <dbReference type="Proteomes" id="UP001223586"/>
    </source>
</evidence>
<dbReference type="PANTHER" id="PTHR11527">
    <property type="entry name" value="HEAT-SHOCK PROTEIN 20 FAMILY MEMBER"/>
    <property type="match status" value="1"/>
</dbReference>
<comment type="caution">
    <text evidence="5">The sequence shown here is derived from an EMBL/GenBank/DDBJ whole genome shotgun (WGS) entry which is preliminary data.</text>
</comment>